<dbReference type="STRING" id="411483.FAEPRAA2165_02621"/>
<sequence length="74" mass="8552">MGTRTRRTECLFNLPDFSGAVKPKIKISARCAHFCAERQLFFEKKRDFLFTETSFCCIINTDKTLPDPVQAEEC</sequence>
<dbReference type="HOGENOM" id="CLU_2682330_0_0_9"/>
<proteinExistence type="predicted"/>
<reference evidence="1" key="1">
    <citation type="submission" date="2009-08" db="EMBL/GenBank/DDBJ databases">
        <authorList>
            <person name="Weinstock G."/>
            <person name="Sodergren E."/>
            <person name="Clifton S."/>
            <person name="Fulton L."/>
            <person name="Fulton B."/>
            <person name="Courtney L."/>
            <person name="Fronick C."/>
            <person name="Harrison M."/>
            <person name="Strong C."/>
            <person name="Farmer C."/>
            <person name="Delahaunty K."/>
            <person name="Markovic C."/>
            <person name="Hall O."/>
            <person name="Minx P."/>
            <person name="Tomlinson C."/>
            <person name="Mitreva M."/>
            <person name="Nelson J."/>
            <person name="Hou S."/>
            <person name="Wollam A."/>
            <person name="Pepin K.H."/>
            <person name="Johnson M."/>
            <person name="Bhonagiri V."/>
            <person name="Nash W.E."/>
            <person name="Warren W."/>
            <person name="Chinwalla A."/>
            <person name="Mardis E.R."/>
            <person name="Wilson R.K."/>
        </authorList>
    </citation>
    <scope>NUCLEOTIDE SEQUENCE [LARGE SCALE GENOMIC DNA]</scope>
    <source>
        <strain evidence="1">A2-165</strain>
    </source>
</reference>
<name>C7H8I1_FAED2</name>
<keyword evidence="2" id="KW-1185">Reference proteome</keyword>
<dbReference type="AlphaFoldDB" id="C7H8I1"/>
<dbReference type="Proteomes" id="UP000004619">
    <property type="component" value="Unassembled WGS sequence"/>
</dbReference>
<dbReference type="EMBL" id="ACOP02000073">
    <property type="protein sequence ID" value="EEU95686.1"/>
    <property type="molecule type" value="Genomic_DNA"/>
</dbReference>
<evidence type="ECO:0000313" key="1">
    <source>
        <dbReference type="EMBL" id="EEU95686.1"/>
    </source>
</evidence>
<protein>
    <submittedName>
        <fullName evidence="1">Uncharacterized protein</fullName>
    </submittedName>
</protein>
<accession>C7H8I1</accession>
<gene>
    <name evidence="1" type="ORF">FAEPRAA2165_02621</name>
</gene>
<evidence type="ECO:0000313" key="2">
    <source>
        <dbReference type="Proteomes" id="UP000004619"/>
    </source>
</evidence>
<comment type="caution">
    <text evidence="1">The sequence shown here is derived from an EMBL/GenBank/DDBJ whole genome shotgun (WGS) entry which is preliminary data.</text>
</comment>
<organism evidence="1 2">
    <name type="scientific">Faecalibacterium duncaniae (strain DSM 17677 / JCM 31915 / A2-165)</name>
    <name type="common">Faecalibacterium prausnitzii</name>
    <dbReference type="NCBI Taxonomy" id="411483"/>
    <lineage>
        <taxon>Bacteria</taxon>
        <taxon>Bacillati</taxon>
        <taxon>Bacillota</taxon>
        <taxon>Clostridia</taxon>
        <taxon>Eubacteriales</taxon>
        <taxon>Oscillospiraceae</taxon>
        <taxon>Faecalibacterium</taxon>
    </lineage>
</organism>